<keyword evidence="4 8" id="KW-1003">Cell membrane</keyword>
<dbReference type="PRINTS" id="PR00175">
    <property type="entry name" value="NAALASMPORT"/>
</dbReference>
<keyword evidence="5 8" id="KW-0812">Transmembrane</keyword>
<dbReference type="InterPro" id="IPR001463">
    <property type="entry name" value="Na/Ala_symport"/>
</dbReference>
<evidence type="ECO:0000256" key="5">
    <source>
        <dbReference type="ARBA" id="ARBA00022692"/>
    </source>
</evidence>
<feature type="chain" id="PRO_5014190387" evidence="9">
    <location>
        <begin position="20"/>
        <end position="698"/>
    </location>
</feature>
<evidence type="ECO:0000256" key="1">
    <source>
        <dbReference type="ARBA" id="ARBA00004651"/>
    </source>
</evidence>
<accession>A0A2I0R0F3</accession>
<evidence type="ECO:0000256" key="3">
    <source>
        <dbReference type="ARBA" id="ARBA00022448"/>
    </source>
</evidence>
<comment type="caution">
    <text evidence="10">The sequence shown here is derived from an EMBL/GenBank/DDBJ whole genome shotgun (WGS) entry which is preliminary data.</text>
</comment>
<feature type="transmembrane region" description="Helical" evidence="8">
    <location>
        <begin position="659"/>
        <end position="678"/>
    </location>
</feature>
<organism evidence="10 11">
    <name type="scientific">Brumimicrobium salinarum</name>
    <dbReference type="NCBI Taxonomy" id="2058658"/>
    <lineage>
        <taxon>Bacteria</taxon>
        <taxon>Pseudomonadati</taxon>
        <taxon>Bacteroidota</taxon>
        <taxon>Flavobacteriia</taxon>
        <taxon>Flavobacteriales</taxon>
        <taxon>Crocinitomicaceae</taxon>
        <taxon>Brumimicrobium</taxon>
    </lineage>
</organism>
<keyword evidence="9" id="KW-0732">Signal</keyword>
<comment type="similarity">
    <text evidence="2 8">Belongs to the alanine or glycine:cation symporter (AGCS) (TC 2.A.25) family.</text>
</comment>
<feature type="transmembrane region" description="Helical" evidence="8">
    <location>
        <begin position="458"/>
        <end position="476"/>
    </location>
</feature>
<feature type="transmembrane region" description="Helical" evidence="8">
    <location>
        <begin position="548"/>
        <end position="568"/>
    </location>
</feature>
<feature type="signal peptide" evidence="9">
    <location>
        <begin position="1"/>
        <end position="19"/>
    </location>
</feature>
<feature type="transmembrane region" description="Helical" evidence="8">
    <location>
        <begin position="488"/>
        <end position="510"/>
    </location>
</feature>
<dbReference type="RefSeq" id="WP_101335258.1">
    <property type="nucleotide sequence ID" value="NZ_PJNI01000014.1"/>
</dbReference>
<dbReference type="GO" id="GO:0005886">
    <property type="term" value="C:plasma membrane"/>
    <property type="evidence" value="ECO:0007669"/>
    <property type="project" value="UniProtKB-SubCell"/>
</dbReference>
<sequence length="698" mass="76022">MKLAKVVFIFFMLSNFLYGQDETITNDNSLFTADIELEDVSQAIDDISVKVTPKGGRKPYKYIWNNENISIYNSSYTGWSEGDSVKVIVIDANDDSVEVKGYIKPNSFSEYVNNAMKPAVEHLQNILFASVWSDTVSVDEYVLKAPFALDAEKKDYRLKKWVKKNGEKVKHLEVIAILKDGDREFPFYAIGDGTLQYGKHDGEIISSNDLVYFTNKRGNRSEKKLGVINYDSPQPFYFKNLTNKSQGIPLIVVWLVCGALFFTFRMKFVQFWGVRHAIELVQGKFDDPTKEAGEVTHFQALVTALSATVGLGNIAGVAIAISMGGPGATFWMILAGLIGMASKFVECTLGVKYRHIKEDGEVFGGPMYYLSRGLSRRGGGFKQLGKILAILFAILCVGGSLGGGNMFQANQAFNQLAEIPGWEGFAAYGLYFGIAMAILVGVVIIGGIKSIAKVTDKIVPAMVAIYVISALTIIGFNYDNLGHGFNTIFTGAFSPDAIYGGFIGVLILGFQRAAFSNEAGVGSAPIAHSAAKTEEPVSEGIVAVLEPFIDTVVVCTMTALVIIFTGYAQDPEGLEGAALTSAAFSSSLGDWSLYVLSFAVVLFAFSTMISWSYYGLKAWTYVFGETKTAGLVYKSIFLIFVVIGSSVGLGAVIDFSDLMILGMAFPNILGLLIMSGEVKNDMIDYFSRIKSGAIKKFK</sequence>
<evidence type="ECO:0000256" key="9">
    <source>
        <dbReference type="SAM" id="SignalP"/>
    </source>
</evidence>
<gene>
    <name evidence="10" type="ORF">CW751_11915</name>
</gene>
<feature type="transmembrane region" description="Helical" evidence="8">
    <location>
        <begin position="300"/>
        <end position="322"/>
    </location>
</feature>
<dbReference type="OrthoDB" id="9804874at2"/>
<dbReference type="Proteomes" id="UP000236654">
    <property type="component" value="Unassembled WGS sequence"/>
</dbReference>
<evidence type="ECO:0000256" key="6">
    <source>
        <dbReference type="ARBA" id="ARBA00022989"/>
    </source>
</evidence>
<dbReference type="AlphaFoldDB" id="A0A2I0R0F3"/>
<dbReference type="PANTHER" id="PTHR30330:SF3">
    <property type="entry name" value="TRANSCRIPTIONAL REGULATOR, LRP FAMILY"/>
    <property type="match status" value="1"/>
</dbReference>
<reference evidence="10 11" key="1">
    <citation type="submission" date="2017-12" db="EMBL/GenBank/DDBJ databases">
        <title>The draft genome sequence of Brumimicrobium saltpan LHR20.</title>
        <authorList>
            <person name="Do Z.-J."/>
            <person name="Luo H.-R."/>
        </authorList>
    </citation>
    <scope>NUCLEOTIDE SEQUENCE [LARGE SCALE GENOMIC DNA]</scope>
    <source>
        <strain evidence="10 11">LHR20</strain>
    </source>
</reference>
<evidence type="ECO:0000313" key="11">
    <source>
        <dbReference type="Proteomes" id="UP000236654"/>
    </source>
</evidence>
<dbReference type="Pfam" id="PF01235">
    <property type="entry name" value="Na_Ala_symp"/>
    <property type="match status" value="1"/>
</dbReference>
<comment type="subcellular location">
    <subcellularLocation>
        <location evidence="1 8">Cell membrane</location>
        <topology evidence="1 8">Multi-pass membrane protein</topology>
    </subcellularLocation>
</comment>
<dbReference type="NCBIfam" id="TIGR00835">
    <property type="entry name" value="agcS"/>
    <property type="match status" value="1"/>
</dbReference>
<evidence type="ECO:0000256" key="4">
    <source>
        <dbReference type="ARBA" id="ARBA00022475"/>
    </source>
</evidence>
<keyword evidence="3 8" id="KW-0813">Transport</keyword>
<dbReference type="PANTHER" id="PTHR30330">
    <property type="entry name" value="AGSS FAMILY TRANSPORTER, SODIUM-ALANINE"/>
    <property type="match status" value="1"/>
</dbReference>
<evidence type="ECO:0000256" key="8">
    <source>
        <dbReference type="RuleBase" id="RU363064"/>
    </source>
</evidence>
<name>A0A2I0R0F3_9FLAO</name>
<evidence type="ECO:0000256" key="2">
    <source>
        <dbReference type="ARBA" id="ARBA00009261"/>
    </source>
</evidence>
<feature type="transmembrane region" description="Helical" evidence="8">
    <location>
        <begin position="425"/>
        <end position="446"/>
    </location>
</feature>
<protein>
    <submittedName>
        <fullName evidence="10">Amino acid carrier protein</fullName>
    </submittedName>
</protein>
<feature type="transmembrane region" description="Helical" evidence="8">
    <location>
        <begin position="591"/>
        <end position="614"/>
    </location>
</feature>
<evidence type="ECO:0000313" key="10">
    <source>
        <dbReference type="EMBL" id="PKR80066.1"/>
    </source>
</evidence>
<feature type="transmembrane region" description="Helical" evidence="8">
    <location>
        <begin position="635"/>
        <end position="653"/>
    </location>
</feature>
<proteinExistence type="inferred from homology"/>
<keyword evidence="7 8" id="KW-0472">Membrane</keyword>
<keyword evidence="8" id="KW-0769">Symport</keyword>
<dbReference type="EMBL" id="PJNI01000014">
    <property type="protein sequence ID" value="PKR80066.1"/>
    <property type="molecule type" value="Genomic_DNA"/>
</dbReference>
<dbReference type="Gene3D" id="1.20.1740.10">
    <property type="entry name" value="Amino acid/polyamine transporter I"/>
    <property type="match status" value="1"/>
</dbReference>
<dbReference type="GO" id="GO:0005283">
    <property type="term" value="F:amino acid:sodium symporter activity"/>
    <property type="evidence" value="ECO:0007669"/>
    <property type="project" value="InterPro"/>
</dbReference>
<feature type="transmembrane region" description="Helical" evidence="8">
    <location>
        <begin position="384"/>
        <end position="405"/>
    </location>
</feature>
<feature type="transmembrane region" description="Helical" evidence="8">
    <location>
        <begin position="328"/>
        <end position="345"/>
    </location>
</feature>
<feature type="transmembrane region" description="Helical" evidence="8">
    <location>
        <begin position="247"/>
        <end position="266"/>
    </location>
</feature>
<keyword evidence="6 8" id="KW-1133">Transmembrane helix</keyword>
<evidence type="ECO:0000256" key="7">
    <source>
        <dbReference type="ARBA" id="ARBA00023136"/>
    </source>
</evidence>
<keyword evidence="11" id="KW-1185">Reference proteome</keyword>